<organism evidence="5 6">
    <name type="scientific">Pseudovirgaria hyperparasitica</name>
    <dbReference type="NCBI Taxonomy" id="470096"/>
    <lineage>
        <taxon>Eukaryota</taxon>
        <taxon>Fungi</taxon>
        <taxon>Dikarya</taxon>
        <taxon>Ascomycota</taxon>
        <taxon>Pezizomycotina</taxon>
        <taxon>Dothideomycetes</taxon>
        <taxon>Dothideomycetes incertae sedis</taxon>
        <taxon>Acrospermales</taxon>
        <taxon>Acrospermaceae</taxon>
        <taxon>Pseudovirgaria</taxon>
    </lineage>
</organism>
<dbReference type="OrthoDB" id="442176at2759"/>
<gene>
    <name evidence="5" type="ORF">EJ05DRAFT_526551</name>
</gene>
<dbReference type="PANTHER" id="PTHR23359">
    <property type="entry name" value="NUCLEOTIDE KINASE"/>
    <property type="match status" value="1"/>
</dbReference>
<keyword evidence="1 4" id="KW-0808">Transferase</keyword>
<dbReference type="EMBL" id="ML996569">
    <property type="protein sequence ID" value="KAF2759855.1"/>
    <property type="molecule type" value="Genomic_DNA"/>
</dbReference>
<keyword evidence="3 4" id="KW-0418">Kinase</keyword>
<evidence type="ECO:0000256" key="1">
    <source>
        <dbReference type="ARBA" id="ARBA00022679"/>
    </source>
</evidence>
<dbReference type="CDD" id="cd01428">
    <property type="entry name" value="ADK"/>
    <property type="match status" value="1"/>
</dbReference>
<keyword evidence="2" id="KW-0547">Nucleotide-binding</keyword>
<dbReference type="GO" id="GO:0005524">
    <property type="term" value="F:ATP binding"/>
    <property type="evidence" value="ECO:0007669"/>
    <property type="project" value="InterPro"/>
</dbReference>
<comment type="similarity">
    <text evidence="4">Belongs to the adenylate kinase family.</text>
</comment>
<name>A0A6A6WBB2_9PEZI</name>
<dbReference type="InterPro" id="IPR033690">
    <property type="entry name" value="Adenylat_kinase_CS"/>
</dbReference>
<dbReference type="GeneID" id="54489930"/>
<evidence type="ECO:0000256" key="2">
    <source>
        <dbReference type="ARBA" id="ARBA00022741"/>
    </source>
</evidence>
<dbReference type="GO" id="GO:0019205">
    <property type="term" value="F:nucleobase-containing compound kinase activity"/>
    <property type="evidence" value="ECO:0007669"/>
    <property type="project" value="InterPro"/>
</dbReference>
<dbReference type="PRINTS" id="PR00094">
    <property type="entry name" value="ADENYLTKNASE"/>
</dbReference>
<dbReference type="RefSeq" id="XP_033602306.1">
    <property type="nucleotide sequence ID" value="XM_033748876.1"/>
</dbReference>
<proteinExistence type="inferred from homology"/>
<accession>A0A6A6WBB2</accession>
<evidence type="ECO:0000256" key="4">
    <source>
        <dbReference type="RuleBase" id="RU003330"/>
    </source>
</evidence>
<dbReference type="PROSITE" id="PS00113">
    <property type="entry name" value="ADENYLATE_KINASE"/>
    <property type="match status" value="1"/>
</dbReference>
<dbReference type="SUPFAM" id="SSF52540">
    <property type="entry name" value="P-loop containing nucleoside triphosphate hydrolases"/>
    <property type="match status" value="1"/>
</dbReference>
<dbReference type="GO" id="GO:0016787">
    <property type="term" value="F:hydrolase activity"/>
    <property type="evidence" value="ECO:0007669"/>
    <property type="project" value="UniProtKB-KW"/>
</dbReference>
<dbReference type="HAMAP" id="MF_00235">
    <property type="entry name" value="Adenylate_kinase_Adk"/>
    <property type="match status" value="1"/>
</dbReference>
<keyword evidence="6" id="KW-1185">Reference proteome</keyword>
<protein>
    <submittedName>
        <fullName evidence="5">P-loop containing nucleoside triphosphate hydrolase protein</fullName>
    </submittedName>
</protein>
<dbReference type="AlphaFoldDB" id="A0A6A6WBB2"/>
<reference evidence="5" key="1">
    <citation type="journal article" date="2020" name="Stud. Mycol.">
        <title>101 Dothideomycetes genomes: a test case for predicting lifestyles and emergence of pathogens.</title>
        <authorList>
            <person name="Haridas S."/>
            <person name="Albert R."/>
            <person name="Binder M."/>
            <person name="Bloem J."/>
            <person name="Labutti K."/>
            <person name="Salamov A."/>
            <person name="Andreopoulos B."/>
            <person name="Baker S."/>
            <person name="Barry K."/>
            <person name="Bills G."/>
            <person name="Bluhm B."/>
            <person name="Cannon C."/>
            <person name="Castanera R."/>
            <person name="Culley D."/>
            <person name="Daum C."/>
            <person name="Ezra D."/>
            <person name="Gonzalez J."/>
            <person name="Henrissat B."/>
            <person name="Kuo A."/>
            <person name="Liang C."/>
            <person name="Lipzen A."/>
            <person name="Lutzoni F."/>
            <person name="Magnuson J."/>
            <person name="Mondo S."/>
            <person name="Nolan M."/>
            <person name="Ohm R."/>
            <person name="Pangilinan J."/>
            <person name="Park H.-J."/>
            <person name="Ramirez L."/>
            <person name="Alfaro M."/>
            <person name="Sun H."/>
            <person name="Tritt A."/>
            <person name="Yoshinaga Y."/>
            <person name="Zwiers L.-H."/>
            <person name="Turgeon B."/>
            <person name="Goodwin S."/>
            <person name="Spatafora J."/>
            <person name="Crous P."/>
            <person name="Grigoriev I."/>
        </authorList>
    </citation>
    <scope>NUCLEOTIDE SEQUENCE</scope>
    <source>
        <strain evidence="5">CBS 121739</strain>
    </source>
</reference>
<dbReference type="InterPro" id="IPR000850">
    <property type="entry name" value="Adenylat/UMP-CMP_kin"/>
</dbReference>
<sequence length="196" mass="22106">MTKYLVFVIGAPGSGKGSLCHKLRDDFGYSHLSIGDHLREMVASDSDTISKEVMNCIADNELLDITDLEPIMTRAINTLYSNGAKVVLLDGFPRELNQALHMEKCFRAPDLVLHLQCEEPLVHQRYLTRAIPGRNDTTDVFKKRYKEFVRLNSPILAEYNHRGILVTVDSSGDVNATYQKLLSALRETVLDPDRDN</sequence>
<dbReference type="InterPro" id="IPR027417">
    <property type="entry name" value="P-loop_NTPase"/>
</dbReference>
<evidence type="ECO:0000256" key="3">
    <source>
        <dbReference type="ARBA" id="ARBA00022777"/>
    </source>
</evidence>
<dbReference type="GO" id="GO:0006139">
    <property type="term" value="P:nucleobase-containing compound metabolic process"/>
    <property type="evidence" value="ECO:0007669"/>
    <property type="project" value="InterPro"/>
</dbReference>
<dbReference type="Pfam" id="PF00406">
    <property type="entry name" value="ADK"/>
    <property type="match status" value="1"/>
</dbReference>
<evidence type="ECO:0000313" key="5">
    <source>
        <dbReference type="EMBL" id="KAF2759855.1"/>
    </source>
</evidence>
<dbReference type="Proteomes" id="UP000799437">
    <property type="component" value="Unassembled WGS sequence"/>
</dbReference>
<keyword evidence="5" id="KW-0378">Hydrolase</keyword>
<evidence type="ECO:0000313" key="6">
    <source>
        <dbReference type="Proteomes" id="UP000799437"/>
    </source>
</evidence>
<dbReference type="Gene3D" id="3.40.50.300">
    <property type="entry name" value="P-loop containing nucleotide triphosphate hydrolases"/>
    <property type="match status" value="1"/>
</dbReference>